<accession>A0A1B2A9R7</accession>
<dbReference type="EMBL" id="CP016591">
    <property type="protein sequence ID" value="ANY18882.1"/>
    <property type="molecule type" value="Genomic_DNA"/>
</dbReference>
<dbReference type="PATRIC" id="fig|692370.5.peg.357"/>
<evidence type="ECO:0008006" key="3">
    <source>
        <dbReference type="Google" id="ProtNLM"/>
    </source>
</evidence>
<reference evidence="1 2" key="1">
    <citation type="submission" date="2016-07" db="EMBL/GenBank/DDBJ databases">
        <title>Complete genome sequence of Altererythrobacter dongtanensis KCTC 22672, a type strain with esterase isolated from tidal flat.</title>
        <authorList>
            <person name="Cheng H."/>
            <person name="Wu Y.-H."/>
            <person name="Zhou P."/>
            <person name="Huo Y.-Y."/>
            <person name="Wang C.-S."/>
            <person name="Xu X.-W."/>
        </authorList>
    </citation>
    <scope>NUCLEOTIDE SEQUENCE [LARGE SCALE GENOMIC DNA]</scope>
    <source>
        <strain evidence="1 2">KCTC 22672</strain>
    </source>
</reference>
<protein>
    <recommendedName>
        <fullName evidence="3">DUF3576 domain-containing protein</fullName>
    </recommendedName>
</protein>
<dbReference type="KEGG" id="ado:A6F68_00347"/>
<name>A0A1B2A9R7_9SPHN</name>
<dbReference type="Pfam" id="PF12100">
    <property type="entry name" value="DUF3576"/>
    <property type="match status" value="1"/>
</dbReference>
<proteinExistence type="predicted"/>
<evidence type="ECO:0000313" key="2">
    <source>
        <dbReference type="Proteomes" id="UP000092932"/>
    </source>
</evidence>
<keyword evidence="2" id="KW-1185">Reference proteome</keyword>
<dbReference type="AlphaFoldDB" id="A0A1B2A9R7"/>
<dbReference type="Proteomes" id="UP000092932">
    <property type="component" value="Chromosome"/>
</dbReference>
<dbReference type="STRING" id="692370.A6F68_00347"/>
<gene>
    <name evidence="1" type="ORF">A6F68_00347</name>
</gene>
<evidence type="ECO:0000313" key="1">
    <source>
        <dbReference type="EMBL" id="ANY18882.1"/>
    </source>
</evidence>
<sequence length="221" mass="23938">MLESNQWFFHLFHKVTPDWDSLLRPVHSPQVSADSAAVHGRGMQVRADALPAPRGRTRGECDKSDPEDFFLSMTATSRSARLTRTAVALAALAALAACGGKERPKADLAASQVTTIGVNAYLWRAALETVSFAPLLQSDSNGGVIVTDWYANPRNPNERVKVTVSILDQDLRADAVRVAASRQVAQGGQWVDAPVQAATVQKLEDIILTKARQLRRQAIAG</sequence>
<dbReference type="InterPro" id="IPR021959">
    <property type="entry name" value="DUF3576"/>
</dbReference>
<organism evidence="1 2">
    <name type="scientific">Tsuneonella dongtanensis</name>
    <dbReference type="NCBI Taxonomy" id="692370"/>
    <lineage>
        <taxon>Bacteria</taxon>
        <taxon>Pseudomonadati</taxon>
        <taxon>Pseudomonadota</taxon>
        <taxon>Alphaproteobacteria</taxon>
        <taxon>Sphingomonadales</taxon>
        <taxon>Erythrobacteraceae</taxon>
        <taxon>Tsuneonella</taxon>
    </lineage>
</organism>